<feature type="non-terminal residue" evidence="1">
    <location>
        <position position="1"/>
    </location>
</feature>
<proteinExistence type="predicted"/>
<dbReference type="AlphaFoldDB" id="A0A0B7C1F6"/>
<sequence>NGLDYVQNSYLKSCSSESSSSSADGSINFIKLNLEDFKVIFRESSVQELEEIASVCVNMNHVEQRISQEQINIK</sequence>
<protein>
    <submittedName>
        <fullName evidence="1">Uncharacterized protein</fullName>
    </submittedName>
</protein>
<evidence type="ECO:0000313" key="1">
    <source>
        <dbReference type="EMBL" id="CEK99012.1"/>
    </source>
</evidence>
<feature type="non-terminal residue" evidence="1">
    <location>
        <position position="74"/>
    </location>
</feature>
<accession>A0A0B7C1F6</accession>
<gene>
    <name evidence="1" type="primary">ORF220190</name>
</gene>
<name>A0A0B7C1F6_9EUPU</name>
<reference evidence="1" key="1">
    <citation type="submission" date="2014-12" db="EMBL/GenBank/DDBJ databases">
        <title>Insight into the proteome of Arion vulgaris.</title>
        <authorList>
            <person name="Aradska J."/>
            <person name="Bulat T."/>
            <person name="Smidak R."/>
            <person name="Sarate P."/>
            <person name="Gangsoo J."/>
            <person name="Sialana F."/>
            <person name="Bilban M."/>
            <person name="Lubec G."/>
        </authorList>
    </citation>
    <scope>NUCLEOTIDE SEQUENCE</scope>
    <source>
        <tissue evidence="1">Skin</tissue>
    </source>
</reference>
<organism evidence="1">
    <name type="scientific">Arion vulgaris</name>
    <dbReference type="NCBI Taxonomy" id="1028688"/>
    <lineage>
        <taxon>Eukaryota</taxon>
        <taxon>Metazoa</taxon>
        <taxon>Spiralia</taxon>
        <taxon>Lophotrochozoa</taxon>
        <taxon>Mollusca</taxon>
        <taxon>Gastropoda</taxon>
        <taxon>Heterobranchia</taxon>
        <taxon>Euthyneura</taxon>
        <taxon>Panpulmonata</taxon>
        <taxon>Eupulmonata</taxon>
        <taxon>Stylommatophora</taxon>
        <taxon>Helicina</taxon>
        <taxon>Arionoidea</taxon>
        <taxon>Arionidae</taxon>
        <taxon>Arion</taxon>
    </lineage>
</organism>
<dbReference type="EMBL" id="HACG01052141">
    <property type="protein sequence ID" value="CEK99012.1"/>
    <property type="molecule type" value="Transcribed_RNA"/>
</dbReference>